<dbReference type="InterPro" id="IPR000719">
    <property type="entry name" value="Prot_kinase_dom"/>
</dbReference>
<dbReference type="OrthoDB" id="4062651at2759"/>
<dbReference type="VEuPathDB" id="GiardiaDB:GL50581_3224"/>
<dbReference type="PROSITE" id="PS00108">
    <property type="entry name" value="PROTEIN_KINASE_ST"/>
    <property type="match status" value="1"/>
</dbReference>
<dbReference type="SMART" id="SM00220">
    <property type="entry name" value="S_TKc"/>
    <property type="match status" value="1"/>
</dbReference>
<evidence type="ECO:0000256" key="6">
    <source>
        <dbReference type="ARBA" id="ARBA00022840"/>
    </source>
</evidence>
<evidence type="ECO:0000256" key="8">
    <source>
        <dbReference type="ARBA" id="ARBA00048679"/>
    </source>
</evidence>
<dbReference type="VEuPathDB" id="GiardiaDB:DHA2_151880"/>
<dbReference type="InterPro" id="IPR008271">
    <property type="entry name" value="Ser/Thr_kinase_AS"/>
</dbReference>
<sequence>MSDGNHDPTAKNAEGGTDGVPTFTLDELNRCRGQILRGGALGKVYAINGFPGLAVKDVYLTGQQTEQEKAVKFELEVMSRFSHPGVLKYHQVVRCGIFFHIVMDRYDEDLDNFITKQRDTFKSIPRELMLSIVKQLADALAYFHSFYTKDANGKSYQGIIHRDLKPANILMSEDGSKVVLAGFGLCKYAQDDRYPFEGTLLYMAPEIFIRQETSCASDVWALGVIIYELATLRLPSFSRHWYPEDAKKCFVDGWRPDLSAVEDAFIRGILEKIFVLDLKERLTAKQLAGMITAAGA</sequence>
<evidence type="ECO:0000256" key="7">
    <source>
        <dbReference type="ARBA" id="ARBA00047899"/>
    </source>
</evidence>
<evidence type="ECO:0000256" key="3">
    <source>
        <dbReference type="ARBA" id="ARBA00022679"/>
    </source>
</evidence>
<evidence type="ECO:0000259" key="10">
    <source>
        <dbReference type="PROSITE" id="PS50011"/>
    </source>
</evidence>
<keyword evidence="3" id="KW-0808">Transferase</keyword>
<dbReference type="VEuPathDB" id="GiardiaDB:GL50803_00101534"/>
<dbReference type="GO" id="GO:0004674">
    <property type="term" value="F:protein serine/threonine kinase activity"/>
    <property type="evidence" value="ECO:0007669"/>
    <property type="project" value="UniProtKB-KW"/>
</dbReference>
<comment type="catalytic activity">
    <reaction evidence="8">
        <text>L-seryl-[protein] + ATP = O-phospho-L-seryl-[protein] + ADP + H(+)</text>
        <dbReference type="Rhea" id="RHEA:17989"/>
        <dbReference type="Rhea" id="RHEA-COMP:9863"/>
        <dbReference type="Rhea" id="RHEA-COMP:11604"/>
        <dbReference type="ChEBI" id="CHEBI:15378"/>
        <dbReference type="ChEBI" id="CHEBI:29999"/>
        <dbReference type="ChEBI" id="CHEBI:30616"/>
        <dbReference type="ChEBI" id="CHEBI:83421"/>
        <dbReference type="ChEBI" id="CHEBI:456216"/>
        <dbReference type="EC" id="2.7.11.1"/>
    </reaction>
</comment>
<evidence type="ECO:0000256" key="2">
    <source>
        <dbReference type="ARBA" id="ARBA00022527"/>
    </source>
</evidence>
<dbReference type="CDD" id="cd00180">
    <property type="entry name" value="PKc"/>
    <property type="match status" value="1"/>
</dbReference>
<evidence type="ECO:0000256" key="5">
    <source>
        <dbReference type="ARBA" id="ARBA00022777"/>
    </source>
</evidence>
<reference evidence="12" key="1">
    <citation type="submission" date="2012-02" db="EMBL/GenBank/DDBJ databases">
        <title>Genome sequencing of Giardia lamblia Genotypes A2 and B isolates (DH and GS) and comparative analysis with the genomes of Genotypes A1 and E (WB and Pig).</title>
        <authorList>
            <person name="Adam R."/>
            <person name="Dahlstrom E."/>
            <person name="Martens C."/>
            <person name="Bruno D."/>
            <person name="Barbian K."/>
            <person name="Porcella S.F."/>
            <person name="Nash T."/>
        </authorList>
    </citation>
    <scope>NUCLEOTIDE SEQUENCE</scope>
    <source>
        <strain evidence="12">GS</strain>
    </source>
</reference>
<keyword evidence="5" id="KW-0418">Kinase</keyword>
<dbReference type="Gene3D" id="1.10.510.10">
    <property type="entry name" value="Transferase(Phosphotransferase) domain 1"/>
    <property type="match status" value="1"/>
</dbReference>
<gene>
    <name evidence="11" type="ORF">GSB_150578</name>
</gene>
<dbReference type="PANTHER" id="PTHR43671">
    <property type="entry name" value="SERINE/THREONINE-PROTEIN KINASE NEK"/>
    <property type="match status" value="1"/>
</dbReference>
<dbReference type="Proteomes" id="UP000018040">
    <property type="component" value="Unassembled WGS sequence"/>
</dbReference>
<dbReference type="InterPro" id="IPR050660">
    <property type="entry name" value="NEK_Ser/Thr_kinase"/>
</dbReference>
<dbReference type="AlphaFoldDB" id="V6U2F6"/>
<dbReference type="PROSITE" id="PS50011">
    <property type="entry name" value="PROTEIN_KINASE_DOM"/>
    <property type="match status" value="1"/>
</dbReference>
<protein>
    <recommendedName>
        <fullName evidence="1">non-specific serine/threonine protein kinase</fullName>
        <ecNumber evidence="1">2.7.11.1</ecNumber>
    </recommendedName>
</protein>
<evidence type="ECO:0000256" key="4">
    <source>
        <dbReference type="ARBA" id="ARBA00022741"/>
    </source>
</evidence>
<evidence type="ECO:0000313" key="12">
    <source>
        <dbReference type="Proteomes" id="UP000018040"/>
    </source>
</evidence>
<dbReference type="InterPro" id="IPR011009">
    <property type="entry name" value="Kinase-like_dom_sf"/>
</dbReference>
<evidence type="ECO:0000256" key="9">
    <source>
        <dbReference type="SAM" id="MobiDB-lite"/>
    </source>
</evidence>
<dbReference type="PANTHER" id="PTHR43671:SF98">
    <property type="entry name" value="SERINE_THREONINE-PROTEIN KINASE NEK11"/>
    <property type="match status" value="1"/>
</dbReference>
<dbReference type="EMBL" id="AHHH01000010">
    <property type="protein sequence ID" value="ESU45156.1"/>
    <property type="molecule type" value="Genomic_DNA"/>
</dbReference>
<dbReference type="SUPFAM" id="SSF56112">
    <property type="entry name" value="Protein kinase-like (PK-like)"/>
    <property type="match status" value="1"/>
</dbReference>
<organism evidence="11 12">
    <name type="scientific">Giardia intestinalis</name>
    <name type="common">Giardia lamblia</name>
    <dbReference type="NCBI Taxonomy" id="5741"/>
    <lineage>
        <taxon>Eukaryota</taxon>
        <taxon>Metamonada</taxon>
        <taxon>Diplomonadida</taxon>
        <taxon>Hexamitidae</taxon>
        <taxon>Giardiinae</taxon>
        <taxon>Giardia</taxon>
    </lineage>
</organism>
<keyword evidence="2" id="KW-0723">Serine/threonine-protein kinase</keyword>
<proteinExistence type="predicted"/>
<dbReference type="VEuPathDB" id="GiardiaDB:QR46_4937"/>
<reference evidence="11 12" key="2">
    <citation type="journal article" date="2013" name="Genome Biol. Evol.">
        <title>Genome sequencing of Giardia lamblia genotypes A2 and B isolates (DH and GS) and comparative analysis with the genomes of genotypes A1 and E (WB and Pig).</title>
        <authorList>
            <person name="Adam R.D."/>
            <person name="Dahlstrom E.W."/>
            <person name="Martens C.A."/>
            <person name="Bruno D.P."/>
            <person name="Barbian K.D."/>
            <person name="Ricklefs S.M."/>
            <person name="Hernandez M.M."/>
            <person name="Narla N.P."/>
            <person name="Patel R.B."/>
            <person name="Porcella S.F."/>
            <person name="Nash T.E."/>
        </authorList>
    </citation>
    <scope>NUCLEOTIDE SEQUENCE [LARGE SCALE GENOMIC DNA]</scope>
    <source>
        <strain evidence="11 12">GS</strain>
    </source>
</reference>
<accession>V6U2F6</accession>
<comment type="caution">
    <text evidence="11">The sequence shown here is derived from an EMBL/GenBank/DDBJ whole genome shotgun (WGS) entry which is preliminary data.</text>
</comment>
<comment type="catalytic activity">
    <reaction evidence="7">
        <text>L-threonyl-[protein] + ATP = O-phospho-L-threonyl-[protein] + ADP + H(+)</text>
        <dbReference type="Rhea" id="RHEA:46608"/>
        <dbReference type="Rhea" id="RHEA-COMP:11060"/>
        <dbReference type="Rhea" id="RHEA-COMP:11605"/>
        <dbReference type="ChEBI" id="CHEBI:15378"/>
        <dbReference type="ChEBI" id="CHEBI:30013"/>
        <dbReference type="ChEBI" id="CHEBI:30616"/>
        <dbReference type="ChEBI" id="CHEBI:61977"/>
        <dbReference type="ChEBI" id="CHEBI:456216"/>
        <dbReference type="EC" id="2.7.11.1"/>
    </reaction>
</comment>
<feature type="domain" description="Protein kinase" evidence="10">
    <location>
        <begin position="30"/>
        <end position="293"/>
    </location>
</feature>
<dbReference type="GO" id="GO:0005524">
    <property type="term" value="F:ATP binding"/>
    <property type="evidence" value="ECO:0007669"/>
    <property type="project" value="UniProtKB-KW"/>
</dbReference>
<keyword evidence="4" id="KW-0547">Nucleotide-binding</keyword>
<evidence type="ECO:0000313" key="11">
    <source>
        <dbReference type="EMBL" id="ESU45156.1"/>
    </source>
</evidence>
<feature type="region of interest" description="Disordered" evidence="9">
    <location>
        <begin position="1"/>
        <end position="21"/>
    </location>
</feature>
<dbReference type="EC" id="2.7.11.1" evidence="1"/>
<evidence type="ECO:0000256" key="1">
    <source>
        <dbReference type="ARBA" id="ARBA00012513"/>
    </source>
</evidence>
<keyword evidence="6" id="KW-0067">ATP-binding</keyword>
<dbReference type="Pfam" id="PF00069">
    <property type="entry name" value="Pkinase"/>
    <property type="match status" value="1"/>
</dbReference>
<name>V6U2F6_GIAIN</name>